<evidence type="ECO:0000313" key="3">
    <source>
        <dbReference type="Proteomes" id="UP000504635"/>
    </source>
</evidence>
<dbReference type="OrthoDB" id="333176at2759"/>
<evidence type="ECO:0000313" key="5">
    <source>
        <dbReference type="RefSeq" id="XP_030746071.1"/>
    </source>
</evidence>
<gene>
    <name evidence="4 5" type="primary">LOC115874913</name>
</gene>
<name>A0A6J2X4F4_SITOR</name>
<dbReference type="InterPro" id="IPR040233">
    <property type="entry name" value="CCD97-like_C"/>
</dbReference>
<organism evidence="3 5">
    <name type="scientific">Sitophilus oryzae</name>
    <name type="common">Rice weevil</name>
    <name type="synonym">Curculio oryzae</name>
    <dbReference type="NCBI Taxonomy" id="7048"/>
    <lineage>
        <taxon>Eukaryota</taxon>
        <taxon>Metazoa</taxon>
        <taxon>Ecdysozoa</taxon>
        <taxon>Arthropoda</taxon>
        <taxon>Hexapoda</taxon>
        <taxon>Insecta</taxon>
        <taxon>Pterygota</taxon>
        <taxon>Neoptera</taxon>
        <taxon>Endopterygota</taxon>
        <taxon>Coleoptera</taxon>
        <taxon>Polyphaga</taxon>
        <taxon>Cucujiformia</taxon>
        <taxon>Curculionidae</taxon>
        <taxon>Dryophthorinae</taxon>
        <taxon>Sitophilus</taxon>
    </lineage>
</organism>
<dbReference type="AlphaFoldDB" id="A0A6J2X4F4"/>
<evidence type="ECO:0000259" key="2">
    <source>
        <dbReference type="Pfam" id="PF09747"/>
    </source>
</evidence>
<protein>
    <submittedName>
        <fullName evidence="4 5">Coiled-coil domain-containing protein 97</fullName>
    </submittedName>
</protein>
<keyword evidence="3" id="KW-1185">Reference proteome</keyword>
<feature type="region of interest" description="Disordered" evidence="1">
    <location>
        <begin position="187"/>
        <end position="233"/>
    </location>
</feature>
<evidence type="ECO:0000313" key="4">
    <source>
        <dbReference type="RefSeq" id="XP_030746070.1"/>
    </source>
</evidence>
<dbReference type="PANTHER" id="PTHR31840">
    <property type="entry name" value="COILED-COIL DOMAIN-CONTAINING PROTEIN 97"/>
    <property type="match status" value="1"/>
</dbReference>
<dbReference type="KEGG" id="soy:115874913"/>
<dbReference type="InterPro" id="IPR018613">
    <property type="entry name" value="Ccdc97-like"/>
</dbReference>
<proteinExistence type="predicted"/>
<accession>A0A6J2X4F4</accession>
<reference evidence="4 5" key="1">
    <citation type="submission" date="2025-04" db="UniProtKB">
        <authorList>
            <consortium name="RefSeq"/>
        </authorList>
    </citation>
    <scope>IDENTIFICATION</scope>
    <source>
        <tissue evidence="4 5">Gonads</tissue>
    </source>
</reference>
<feature type="domain" description="CCD97-like C-terminal" evidence="2">
    <location>
        <begin position="116"/>
        <end position="312"/>
    </location>
</feature>
<feature type="compositionally biased region" description="Basic and acidic residues" evidence="1">
    <location>
        <begin position="187"/>
        <end position="196"/>
    </location>
</feature>
<dbReference type="GeneID" id="115874913"/>
<dbReference type="Proteomes" id="UP000504635">
    <property type="component" value="Unplaced"/>
</dbReference>
<dbReference type="PANTHER" id="PTHR31840:SF1">
    <property type="entry name" value="COILED-COIL DOMAIN-CONTAINING PROTEIN 97"/>
    <property type="match status" value="1"/>
</dbReference>
<evidence type="ECO:0000256" key="1">
    <source>
        <dbReference type="SAM" id="MobiDB-lite"/>
    </source>
</evidence>
<dbReference type="RefSeq" id="XP_030746070.1">
    <property type="nucleotide sequence ID" value="XM_030890210.1"/>
</dbReference>
<sequence length="363" mass="42346">MEVDKGEDIEPHFDEPQLQGIFTSLVANNDIVFKSQQRGEIELNKDEKKQIAQDLFEKNKTSFLLKFGKYMTTKDLKYFEQFSNKDVDPVNYEETSIVLKDLLFNDSKERSKEVKNRRYAALQRMIEENAYFSEVEMMKRNPLLYDQLVGQYLSVDEIKERDSYLTSLENENVTLVKILLEGIDRNEAESSRKEQQAQENQNIDDSSDEEEGEASLNSSDSDDEASTSKWGEFENEKAEISKKVKKKRKRLPTITASERSLLKEEFVTTMYQNFLNGKDEEFFDYNTIDTDTSFNNTIEMDHDEEDKYFESEDTENTEIVTDSKLESDEGTEDELDIYMKAINRKTQHHKDVCSLAENVNSTL</sequence>
<dbReference type="Pfam" id="PF09747">
    <property type="entry name" value="CCD97-like_C"/>
    <property type="match status" value="1"/>
</dbReference>
<dbReference type="RefSeq" id="XP_030746071.1">
    <property type="nucleotide sequence ID" value="XM_030890211.1"/>
</dbReference>